<evidence type="ECO:0000256" key="13">
    <source>
        <dbReference type="RuleBase" id="RU000461"/>
    </source>
</evidence>
<evidence type="ECO:0000256" key="4">
    <source>
        <dbReference type="ARBA" id="ARBA00022617"/>
    </source>
</evidence>
<comment type="similarity">
    <text evidence="3 13">Belongs to the cytochrome P450 family.</text>
</comment>
<dbReference type="PANTHER" id="PTHR47955">
    <property type="entry name" value="CYTOCHROME P450 FAMILY 71 PROTEIN"/>
    <property type="match status" value="1"/>
</dbReference>
<organism evidence="14 15">
    <name type="scientific">Dorcoceras hygrometricum</name>
    <dbReference type="NCBI Taxonomy" id="472368"/>
    <lineage>
        <taxon>Eukaryota</taxon>
        <taxon>Viridiplantae</taxon>
        <taxon>Streptophyta</taxon>
        <taxon>Embryophyta</taxon>
        <taxon>Tracheophyta</taxon>
        <taxon>Spermatophyta</taxon>
        <taxon>Magnoliopsida</taxon>
        <taxon>eudicotyledons</taxon>
        <taxon>Gunneridae</taxon>
        <taxon>Pentapetalae</taxon>
        <taxon>asterids</taxon>
        <taxon>lamiids</taxon>
        <taxon>Lamiales</taxon>
        <taxon>Gesneriaceae</taxon>
        <taxon>Didymocarpoideae</taxon>
        <taxon>Trichosporeae</taxon>
        <taxon>Loxocarpinae</taxon>
        <taxon>Dorcoceras</taxon>
    </lineage>
</organism>
<keyword evidence="5" id="KW-0812">Transmembrane</keyword>
<evidence type="ECO:0000256" key="9">
    <source>
        <dbReference type="ARBA" id="ARBA00023004"/>
    </source>
</evidence>
<evidence type="ECO:0008006" key="16">
    <source>
        <dbReference type="Google" id="ProtNLM"/>
    </source>
</evidence>
<dbReference type="Gene3D" id="1.10.630.10">
    <property type="entry name" value="Cytochrome P450"/>
    <property type="match status" value="1"/>
</dbReference>
<evidence type="ECO:0000256" key="1">
    <source>
        <dbReference type="ARBA" id="ARBA00001971"/>
    </source>
</evidence>
<evidence type="ECO:0000313" key="14">
    <source>
        <dbReference type="EMBL" id="KZV14185.1"/>
    </source>
</evidence>
<dbReference type="PRINTS" id="PR00463">
    <property type="entry name" value="EP450I"/>
</dbReference>
<comment type="subcellular location">
    <subcellularLocation>
        <location evidence="2">Membrane</location>
        <topology evidence="2">Single-pass membrane protein</topology>
    </subcellularLocation>
</comment>
<dbReference type="InterPro" id="IPR001128">
    <property type="entry name" value="Cyt_P450"/>
</dbReference>
<dbReference type="GO" id="GO:0016020">
    <property type="term" value="C:membrane"/>
    <property type="evidence" value="ECO:0007669"/>
    <property type="project" value="UniProtKB-SubCell"/>
</dbReference>
<keyword evidence="11" id="KW-0472">Membrane</keyword>
<keyword evidence="7" id="KW-1133">Transmembrane helix</keyword>
<sequence>RPPLIGLETYSYNSSDIAFSGYSETWRELRKLSVIHLFSIKQVTSFLPIRKENVSRMINEMIKKSESSEVINLSQAAYFLANRVICRAAFGKEFDDLGKRQFSEIFKEAQELSITFTFGDFFPLTRWIDRLTGMVSKIDNNFRKLDTFFQELVDAHLDPNRPDSMRGDILDLLIKLKQDEAASFPLRWENIKGILMNVFGGTDTSASVVVWTMTVLIKNPQAMKKVQEEIRNVVGAKGHVDEDDIKNFPYLKLILKEIFRMFPPIPLSVPRETMEKCTIDGYEIPAKSMVYVNFYAIGLDPEYWEKPTEFIPERFLNSTIDYKGNDYGLLPFSSGRRGCPGMNFGVATVELALSNLLYSFDWELPHGMKEEDIDMELFPGLTTSKKNDLCLVGKIYKYVSKIN</sequence>
<keyword evidence="10 13" id="KW-0503">Monooxygenase</keyword>
<comment type="cofactor">
    <cofactor evidence="1 12">
        <name>heme</name>
        <dbReference type="ChEBI" id="CHEBI:30413"/>
    </cofactor>
</comment>
<dbReference type="GO" id="GO:0020037">
    <property type="term" value="F:heme binding"/>
    <property type="evidence" value="ECO:0007669"/>
    <property type="project" value="InterPro"/>
</dbReference>
<evidence type="ECO:0000256" key="3">
    <source>
        <dbReference type="ARBA" id="ARBA00010617"/>
    </source>
</evidence>
<accession>A0A2Z7A5G2</accession>
<dbReference type="InterPro" id="IPR002401">
    <property type="entry name" value="Cyt_P450_E_grp-I"/>
</dbReference>
<keyword evidence="8 13" id="KW-0560">Oxidoreductase</keyword>
<dbReference type="InterPro" id="IPR017972">
    <property type="entry name" value="Cyt_P450_CS"/>
</dbReference>
<dbReference type="PANTHER" id="PTHR47955:SF22">
    <property type="entry name" value="CYTOCHROME P450 83B1-LIKE"/>
    <property type="match status" value="1"/>
</dbReference>
<keyword evidence="6 12" id="KW-0479">Metal-binding</keyword>
<keyword evidence="4 12" id="KW-0349">Heme</keyword>
<protein>
    <recommendedName>
        <fullName evidence="16">Cytochrome P450 71A1-like</fullName>
    </recommendedName>
</protein>
<name>A0A2Z7A5G2_9LAMI</name>
<dbReference type="PRINTS" id="PR00385">
    <property type="entry name" value="P450"/>
</dbReference>
<evidence type="ECO:0000256" key="5">
    <source>
        <dbReference type="ARBA" id="ARBA00022692"/>
    </source>
</evidence>
<dbReference type="InterPro" id="IPR036396">
    <property type="entry name" value="Cyt_P450_sf"/>
</dbReference>
<feature type="non-terminal residue" evidence="14">
    <location>
        <position position="1"/>
    </location>
</feature>
<proteinExistence type="inferred from homology"/>
<dbReference type="AlphaFoldDB" id="A0A2Z7A5G2"/>
<dbReference type="GO" id="GO:0016705">
    <property type="term" value="F:oxidoreductase activity, acting on paired donors, with incorporation or reduction of molecular oxygen"/>
    <property type="evidence" value="ECO:0007669"/>
    <property type="project" value="InterPro"/>
</dbReference>
<evidence type="ECO:0000256" key="8">
    <source>
        <dbReference type="ARBA" id="ARBA00023002"/>
    </source>
</evidence>
<evidence type="ECO:0000313" key="15">
    <source>
        <dbReference type="Proteomes" id="UP000250235"/>
    </source>
</evidence>
<evidence type="ECO:0000256" key="2">
    <source>
        <dbReference type="ARBA" id="ARBA00004167"/>
    </source>
</evidence>
<dbReference type="FunFam" id="1.10.630.10:FF:000126">
    <property type="entry name" value="Predicted protein"/>
    <property type="match status" value="1"/>
</dbReference>
<keyword evidence="9 12" id="KW-0408">Iron</keyword>
<dbReference type="SUPFAM" id="SSF48264">
    <property type="entry name" value="Cytochrome P450"/>
    <property type="match status" value="1"/>
</dbReference>
<evidence type="ECO:0000256" key="7">
    <source>
        <dbReference type="ARBA" id="ARBA00022989"/>
    </source>
</evidence>
<evidence type="ECO:0000256" key="10">
    <source>
        <dbReference type="ARBA" id="ARBA00023033"/>
    </source>
</evidence>
<reference evidence="14 15" key="1">
    <citation type="journal article" date="2015" name="Proc. Natl. Acad. Sci. U.S.A.">
        <title>The resurrection genome of Boea hygrometrica: A blueprint for survival of dehydration.</title>
        <authorList>
            <person name="Xiao L."/>
            <person name="Yang G."/>
            <person name="Zhang L."/>
            <person name="Yang X."/>
            <person name="Zhao S."/>
            <person name="Ji Z."/>
            <person name="Zhou Q."/>
            <person name="Hu M."/>
            <person name="Wang Y."/>
            <person name="Chen M."/>
            <person name="Xu Y."/>
            <person name="Jin H."/>
            <person name="Xiao X."/>
            <person name="Hu G."/>
            <person name="Bao F."/>
            <person name="Hu Y."/>
            <person name="Wan P."/>
            <person name="Li L."/>
            <person name="Deng X."/>
            <person name="Kuang T."/>
            <person name="Xiang C."/>
            <person name="Zhu J.K."/>
            <person name="Oliver M.J."/>
            <person name="He Y."/>
        </authorList>
    </citation>
    <scope>NUCLEOTIDE SEQUENCE [LARGE SCALE GENOMIC DNA]</scope>
    <source>
        <strain evidence="15">cv. XS01</strain>
    </source>
</reference>
<feature type="binding site" description="axial binding residue" evidence="12">
    <location>
        <position position="339"/>
    </location>
    <ligand>
        <name>heme</name>
        <dbReference type="ChEBI" id="CHEBI:30413"/>
    </ligand>
    <ligandPart>
        <name>Fe</name>
        <dbReference type="ChEBI" id="CHEBI:18248"/>
    </ligandPart>
</feature>
<dbReference type="EMBL" id="KV021462">
    <property type="protein sequence ID" value="KZV14185.1"/>
    <property type="molecule type" value="Genomic_DNA"/>
</dbReference>
<dbReference type="GO" id="GO:0004497">
    <property type="term" value="F:monooxygenase activity"/>
    <property type="evidence" value="ECO:0007669"/>
    <property type="project" value="UniProtKB-KW"/>
</dbReference>
<dbReference type="Pfam" id="PF00067">
    <property type="entry name" value="p450"/>
    <property type="match status" value="1"/>
</dbReference>
<dbReference type="PROSITE" id="PS00086">
    <property type="entry name" value="CYTOCHROME_P450"/>
    <property type="match status" value="1"/>
</dbReference>
<dbReference type="GO" id="GO:0005506">
    <property type="term" value="F:iron ion binding"/>
    <property type="evidence" value="ECO:0007669"/>
    <property type="project" value="InterPro"/>
</dbReference>
<gene>
    <name evidence="14" type="ORF">F511_44266</name>
</gene>
<evidence type="ECO:0000256" key="6">
    <source>
        <dbReference type="ARBA" id="ARBA00022723"/>
    </source>
</evidence>
<dbReference type="CDD" id="cd11072">
    <property type="entry name" value="CYP71-like"/>
    <property type="match status" value="1"/>
</dbReference>
<evidence type="ECO:0000256" key="12">
    <source>
        <dbReference type="PIRSR" id="PIRSR602401-1"/>
    </source>
</evidence>
<evidence type="ECO:0000256" key="11">
    <source>
        <dbReference type="ARBA" id="ARBA00023136"/>
    </source>
</evidence>
<dbReference type="Proteomes" id="UP000250235">
    <property type="component" value="Unassembled WGS sequence"/>
</dbReference>
<keyword evidence="15" id="KW-1185">Reference proteome</keyword>
<dbReference type="OrthoDB" id="2789670at2759"/>